<evidence type="ECO:0000256" key="4">
    <source>
        <dbReference type="ARBA" id="ARBA00038168"/>
    </source>
</evidence>
<evidence type="ECO:0000313" key="8">
    <source>
        <dbReference type="Proteomes" id="UP000054408"/>
    </source>
</evidence>
<dbReference type="GO" id="GO:0046872">
    <property type="term" value="F:metal ion binding"/>
    <property type="evidence" value="ECO:0007669"/>
    <property type="project" value="UniProtKB-UniRule"/>
</dbReference>
<protein>
    <recommendedName>
        <fullName evidence="6">Cytochrome b5 heme-binding domain-containing protein</fullName>
    </recommendedName>
</protein>
<dbReference type="Proteomes" id="UP000054408">
    <property type="component" value="Unassembled WGS sequence"/>
</dbReference>
<dbReference type="InterPro" id="IPR001199">
    <property type="entry name" value="Cyt_B5-like_heme/steroid-bd"/>
</dbReference>
<dbReference type="SMART" id="SM01117">
    <property type="entry name" value="Cyt-b5"/>
    <property type="match status" value="2"/>
</dbReference>
<dbReference type="STRING" id="461836.A0A0L0D5W6"/>
<evidence type="ECO:0000313" key="7">
    <source>
        <dbReference type="EMBL" id="KNC47570.1"/>
    </source>
</evidence>
<dbReference type="EMBL" id="GL349447">
    <property type="protein sequence ID" value="KNC47570.1"/>
    <property type="molecule type" value="Genomic_DNA"/>
</dbReference>
<feature type="domain" description="Cytochrome b5 heme-binding" evidence="6">
    <location>
        <begin position="51"/>
        <end position="126"/>
    </location>
</feature>
<dbReference type="PANTHER" id="PTHR19359:SF95">
    <property type="entry name" value="CYTOCHROME B5 TYPE B"/>
    <property type="match status" value="1"/>
</dbReference>
<dbReference type="RefSeq" id="XP_013759502.1">
    <property type="nucleotide sequence ID" value="XM_013904048.1"/>
</dbReference>
<keyword evidence="3 5" id="KW-0408">Iron</keyword>
<dbReference type="InterPro" id="IPR018506">
    <property type="entry name" value="Cyt_B5_heme-BS"/>
</dbReference>
<accession>A0A0L0D5W6</accession>
<gene>
    <name evidence="7" type="ORF">AMSG_02595</name>
</gene>
<sequence>MGLVHEIAMTPQVLAALLLGGLVWLVVRAWVRSQTDSLAADGGSGEARSNKKLFLAAEVSKHASPEDLWMIVHGKVYDVTPYVDTHEGGDAILNNAGGDNTDGFHGPQHPSKAHEMLKEYYIGECLDADADGKAKAAVSISNAQLAAHGNDDDAWIAVNGFVFDVTGYMPNHPGGAAALAAWAGSDATDAFYGDQHPVDAVIELKKHFIGVLA</sequence>
<dbReference type="GeneID" id="25562263"/>
<evidence type="ECO:0000256" key="3">
    <source>
        <dbReference type="ARBA" id="ARBA00023004"/>
    </source>
</evidence>
<reference evidence="7 8" key="1">
    <citation type="submission" date="2010-05" db="EMBL/GenBank/DDBJ databases">
        <title>The Genome Sequence of Thecamonas trahens ATCC 50062.</title>
        <authorList>
            <consortium name="The Broad Institute Genome Sequencing Platform"/>
            <person name="Russ C."/>
            <person name="Cuomo C."/>
            <person name="Shea T."/>
            <person name="Young S.K."/>
            <person name="Zeng Q."/>
            <person name="Koehrsen M."/>
            <person name="Haas B."/>
            <person name="Borodovsky M."/>
            <person name="Guigo R."/>
            <person name="Alvarado L."/>
            <person name="Berlin A."/>
            <person name="Bochicchio J."/>
            <person name="Borenstein D."/>
            <person name="Chapman S."/>
            <person name="Chen Z."/>
            <person name="Freedman E."/>
            <person name="Gellesch M."/>
            <person name="Goldberg J."/>
            <person name="Griggs A."/>
            <person name="Gujja S."/>
            <person name="Heilman E."/>
            <person name="Heiman D."/>
            <person name="Hepburn T."/>
            <person name="Howarth C."/>
            <person name="Jen D."/>
            <person name="Larson L."/>
            <person name="Mehta T."/>
            <person name="Park D."/>
            <person name="Pearson M."/>
            <person name="Roberts A."/>
            <person name="Saif S."/>
            <person name="Shenoy N."/>
            <person name="Sisk P."/>
            <person name="Stolte C."/>
            <person name="Sykes S."/>
            <person name="Thomson T."/>
            <person name="Walk T."/>
            <person name="White J."/>
            <person name="Yandava C."/>
            <person name="Burger G."/>
            <person name="Gray M.W."/>
            <person name="Holland P.W.H."/>
            <person name="King N."/>
            <person name="Lang F.B.F."/>
            <person name="Roger A.J."/>
            <person name="Ruiz-Trillo I."/>
            <person name="Lander E."/>
            <person name="Nusbaum C."/>
        </authorList>
    </citation>
    <scope>NUCLEOTIDE SEQUENCE [LARGE SCALE GENOMIC DNA]</scope>
    <source>
        <strain evidence="7 8">ATCC 50062</strain>
    </source>
</reference>
<evidence type="ECO:0000259" key="6">
    <source>
        <dbReference type="PROSITE" id="PS50255"/>
    </source>
</evidence>
<dbReference type="PANTHER" id="PTHR19359">
    <property type="entry name" value="CYTOCHROME B5"/>
    <property type="match status" value="1"/>
</dbReference>
<keyword evidence="2 5" id="KW-0479">Metal-binding</keyword>
<feature type="domain" description="Cytochrome b5 heme-binding" evidence="6">
    <location>
        <begin position="137"/>
        <end position="213"/>
    </location>
</feature>
<proteinExistence type="inferred from homology"/>
<organism evidence="7 8">
    <name type="scientific">Thecamonas trahens ATCC 50062</name>
    <dbReference type="NCBI Taxonomy" id="461836"/>
    <lineage>
        <taxon>Eukaryota</taxon>
        <taxon>Apusozoa</taxon>
        <taxon>Apusomonadida</taxon>
        <taxon>Apusomonadidae</taxon>
        <taxon>Thecamonas</taxon>
    </lineage>
</organism>
<dbReference type="InterPro" id="IPR036400">
    <property type="entry name" value="Cyt_B5-like_heme/steroid_sf"/>
</dbReference>
<dbReference type="PRINTS" id="PR00363">
    <property type="entry name" value="CYTOCHROMEB5"/>
</dbReference>
<dbReference type="eggNOG" id="KOG0537">
    <property type="taxonomic scope" value="Eukaryota"/>
</dbReference>
<evidence type="ECO:0000256" key="1">
    <source>
        <dbReference type="ARBA" id="ARBA00022617"/>
    </source>
</evidence>
<dbReference type="GO" id="GO:0020037">
    <property type="term" value="F:heme binding"/>
    <property type="evidence" value="ECO:0007669"/>
    <property type="project" value="UniProtKB-UniRule"/>
</dbReference>
<dbReference type="PROSITE" id="PS00191">
    <property type="entry name" value="CYTOCHROME_B5_1"/>
    <property type="match status" value="1"/>
</dbReference>
<keyword evidence="8" id="KW-1185">Reference proteome</keyword>
<comment type="similarity">
    <text evidence="4 5">Belongs to the cytochrome b5 family.</text>
</comment>
<dbReference type="InterPro" id="IPR050668">
    <property type="entry name" value="Cytochrome_b5"/>
</dbReference>
<dbReference type="AlphaFoldDB" id="A0A0L0D5W6"/>
<evidence type="ECO:0000256" key="5">
    <source>
        <dbReference type="RuleBase" id="RU362121"/>
    </source>
</evidence>
<name>A0A0L0D5W6_THETB</name>
<dbReference type="PROSITE" id="PS50255">
    <property type="entry name" value="CYTOCHROME_B5_2"/>
    <property type="match status" value="2"/>
</dbReference>
<evidence type="ECO:0000256" key="2">
    <source>
        <dbReference type="ARBA" id="ARBA00022723"/>
    </source>
</evidence>
<dbReference type="OrthoDB" id="260519at2759"/>
<dbReference type="Pfam" id="PF00173">
    <property type="entry name" value="Cyt-b5"/>
    <property type="match status" value="2"/>
</dbReference>
<dbReference type="GO" id="GO:0016020">
    <property type="term" value="C:membrane"/>
    <property type="evidence" value="ECO:0007669"/>
    <property type="project" value="TreeGrafter"/>
</dbReference>
<dbReference type="Gene3D" id="3.10.120.10">
    <property type="entry name" value="Cytochrome b5-like heme/steroid binding domain"/>
    <property type="match status" value="2"/>
</dbReference>
<dbReference type="SUPFAM" id="SSF55856">
    <property type="entry name" value="Cytochrome b5-like heme/steroid binding domain"/>
    <property type="match status" value="2"/>
</dbReference>
<dbReference type="OMA" id="CNRTSLW"/>
<keyword evidence="1 5" id="KW-0349">Heme</keyword>